<evidence type="ECO:0000256" key="2">
    <source>
        <dbReference type="SAM" id="Phobius"/>
    </source>
</evidence>
<protein>
    <submittedName>
        <fullName evidence="3">Uncharacterized protein</fullName>
    </submittedName>
</protein>
<dbReference type="InParanoid" id="H2ZM13"/>
<dbReference type="Proteomes" id="UP000007875">
    <property type="component" value="Unassembled WGS sequence"/>
</dbReference>
<dbReference type="SUPFAM" id="SSF103473">
    <property type="entry name" value="MFS general substrate transporter"/>
    <property type="match status" value="1"/>
</dbReference>
<dbReference type="PANTHER" id="PTHR19444">
    <property type="entry name" value="UNC-93 RELATED"/>
    <property type="match status" value="1"/>
</dbReference>
<keyword evidence="2" id="KW-0472">Membrane</keyword>
<keyword evidence="2" id="KW-1133">Transmembrane helix</keyword>
<name>H2ZM13_CIOSA</name>
<dbReference type="AlphaFoldDB" id="H2ZM13"/>
<feature type="transmembrane region" description="Helical" evidence="2">
    <location>
        <begin position="20"/>
        <end position="42"/>
    </location>
</feature>
<dbReference type="InterPro" id="IPR051951">
    <property type="entry name" value="UNC-93_regulatory"/>
</dbReference>
<accession>H2ZM13</accession>
<proteinExistence type="inferred from homology"/>
<organism evidence="3 4">
    <name type="scientific">Ciona savignyi</name>
    <name type="common">Pacific transparent sea squirt</name>
    <dbReference type="NCBI Taxonomy" id="51511"/>
    <lineage>
        <taxon>Eukaryota</taxon>
        <taxon>Metazoa</taxon>
        <taxon>Chordata</taxon>
        <taxon>Tunicata</taxon>
        <taxon>Ascidiacea</taxon>
        <taxon>Phlebobranchia</taxon>
        <taxon>Cionidae</taxon>
        <taxon>Ciona</taxon>
    </lineage>
</organism>
<keyword evidence="2" id="KW-0812">Transmembrane</keyword>
<reference evidence="4" key="1">
    <citation type="submission" date="2003-08" db="EMBL/GenBank/DDBJ databases">
        <authorList>
            <person name="Birren B."/>
            <person name="Nusbaum C."/>
            <person name="Abebe A."/>
            <person name="Abouelleil A."/>
            <person name="Adekoya E."/>
            <person name="Ait-zahra M."/>
            <person name="Allen N."/>
            <person name="Allen T."/>
            <person name="An P."/>
            <person name="Anderson M."/>
            <person name="Anderson S."/>
            <person name="Arachchi H."/>
            <person name="Armbruster J."/>
            <person name="Bachantsang P."/>
            <person name="Baldwin J."/>
            <person name="Barry A."/>
            <person name="Bayul T."/>
            <person name="Blitshsteyn B."/>
            <person name="Bloom T."/>
            <person name="Blye J."/>
            <person name="Boguslavskiy L."/>
            <person name="Borowsky M."/>
            <person name="Boukhgalter B."/>
            <person name="Brunache A."/>
            <person name="Butler J."/>
            <person name="Calixte N."/>
            <person name="Calvo S."/>
            <person name="Camarata J."/>
            <person name="Campo K."/>
            <person name="Chang J."/>
            <person name="Cheshatsang Y."/>
            <person name="Citroen M."/>
            <person name="Collymore A."/>
            <person name="Considine T."/>
            <person name="Cook A."/>
            <person name="Cooke P."/>
            <person name="Corum B."/>
            <person name="Cuomo C."/>
            <person name="David R."/>
            <person name="Dawoe T."/>
            <person name="Degray S."/>
            <person name="Dodge S."/>
            <person name="Dooley K."/>
            <person name="Dorje P."/>
            <person name="Dorjee K."/>
            <person name="Dorris L."/>
            <person name="Duffey N."/>
            <person name="Dupes A."/>
            <person name="Elkins T."/>
            <person name="Engels R."/>
            <person name="Erickson J."/>
            <person name="Farina A."/>
            <person name="Faro S."/>
            <person name="Ferreira P."/>
            <person name="Fischer H."/>
            <person name="Fitzgerald M."/>
            <person name="Foley K."/>
            <person name="Gage D."/>
            <person name="Galagan J."/>
            <person name="Gearin G."/>
            <person name="Gnerre S."/>
            <person name="Gnirke A."/>
            <person name="Goyette A."/>
            <person name="Graham J."/>
            <person name="Grandbois E."/>
            <person name="Gyaltsen K."/>
            <person name="Hafez N."/>
            <person name="Hagopian D."/>
            <person name="Hagos B."/>
            <person name="Hall J."/>
            <person name="Hatcher B."/>
            <person name="Heller A."/>
            <person name="Higgins H."/>
            <person name="Honan T."/>
            <person name="Horn A."/>
            <person name="Houde N."/>
            <person name="Hughes L."/>
            <person name="Hulme W."/>
            <person name="Husby E."/>
            <person name="Iliev I."/>
            <person name="Jaffe D."/>
            <person name="Jones C."/>
            <person name="Kamal M."/>
            <person name="Kamat A."/>
            <person name="Kamvysselis M."/>
            <person name="Karlsson E."/>
            <person name="Kells C."/>
            <person name="Kieu A."/>
            <person name="Kisner P."/>
            <person name="Kodira C."/>
            <person name="Kulbokas E."/>
            <person name="Labutti K."/>
            <person name="Lama D."/>
            <person name="Landers T."/>
            <person name="Leger J."/>
            <person name="Levine S."/>
            <person name="Lewis D."/>
            <person name="Lewis T."/>
            <person name="Lindblad-toh K."/>
            <person name="Liu X."/>
            <person name="Lokyitsang T."/>
            <person name="Lokyitsang Y."/>
            <person name="Lucien O."/>
            <person name="Lui A."/>
            <person name="Ma L.J."/>
            <person name="Mabbitt R."/>
            <person name="Macdonald J."/>
            <person name="Maclean C."/>
            <person name="Major J."/>
            <person name="Manning J."/>
            <person name="Marabella R."/>
            <person name="Maru K."/>
            <person name="Matthews C."/>
            <person name="Mauceli E."/>
            <person name="Mccarthy M."/>
            <person name="Mcdonough S."/>
            <person name="Mcghee T."/>
            <person name="Meldrim J."/>
            <person name="Meneus L."/>
            <person name="Mesirov J."/>
            <person name="Mihalev A."/>
            <person name="Mihova T."/>
            <person name="Mikkelsen T."/>
            <person name="Mlenga V."/>
            <person name="Moru K."/>
            <person name="Mozes J."/>
            <person name="Mulrain L."/>
            <person name="Munson G."/>
            <person name="Naylor J."/>
            <person name="Newes C."/>
            <person name="Nguyen C."/>
            <person name="Nguyen N."/>
            <person name="Nguyen T."/>
            <person name="Nicol R."/>
            <person name="Nielsen C."/>
            <person name="Nizzari M."/>
            <person name="Norbu C."/>
            <person name="Norbu N."/>
            <person name="O'donnell P."/>
            <person name="Okoawo O."/>
            <person name="O'leary S."/>
            <person name="Omotosho B."/>
            <person name="O'neill K."/>
            <person name="Osman S."/>
            <person name="Parker S."/>
            <person name="Perrin D."/>
            <person name="Phunkhang P."/>
            <person name="Piqani B."/>
            <person name="Purcell S."/>
            <person name="Rachupka T."/>
            <person name="Ramasamy U."/>
            <person name="Rameau R."/>
            <person name="Ray V."/>
            <person name="Raymond C."/>
            <person name="Retta R."/>
            <person name="Richardson S."/>
            <person name="Rise C."/>
            <person name="Rodriguez J."/>
            <person name="Rogers J."/>
            <person name="Rogov P."/>
            <person name="Rutman M."/>
            <person name="Schupbach R."/>
            <person name="Seaman C."/>
            <person name="Settipalli S."/>
            <person name="Sharpe T."/>
            <person name="Sheridan J."/>
            <person name="Sherpa N."/>
            <person name="Shi J."/>
            <person name="Smirnov S."/>
            <person name="Smith C."/>
            <person name="Sougnez C."/>
            <person name="Spencer B."/>
            <person name="Stalker J."/>
            <person name="Stange-thomann N."/>
            <person name="Stavropoulos S."/>
            <person name="Stetson K."/>
            <person name="Stone C."/>
            <person name="Stone S."/>
            <person name="Stubbs M."/>
            <person name="Talamas J."/>
            <person name="Tchuinga P."/>
            <person name="Tenzing P."/>
            <person name="Tesfaye S."/>
            <person name="Theodore J."/>
            <person name="Thoulutsang Y."/>
            <person name="Topham K."/>
            <person name="Towey S."/>
            <person name="Tsamla T."/>
            <person name="Tsomo N."/>
            <person name="Vallee D."/>
            <person name="Vassiliev H."/>
            <person name="Venkataraman V."/>
            <person name="Vinson J."/>
            <person name="Vo A."/>
            <person name="Wade C."/>
            <person name="Wang S."/>
            <person name="Wangchuk T."/>
            <person name="Wangdi T."/>
            <person name="Whittaker C."/>
            <person name="Wilkinson J."/>
            <person name="Wu Y."/>
            <person name="Wyman D."/>
            <person name="Yadav S."/>
            <person name="Yang S."/>
            <person name="Yang X."/>
            <person name="Yeager S."/>
            <person name="Yee E."/>
            <person name="Young G."/>
            <person name="Zainoun J."/>
            <person name="Zembeck L."/>
            <person name="Zimmer A."/>
            <person name="Zody M."/>
            <person name="Lander E."/>
        </authorList>
    </citation>
    <scope>NUCLEOTIDE SEQUENCE [LARGE SCALE GENOMIC DNA]</scope>
</reference>
<dbReference type="STRING" id="51511.ENSCSAVP00000018629"/>
<feature type="transmembrane region" description="Helical" evidence="2">
    <location>
        <begin position="143"/>
        <end position="166"/>
    </location>
</feature>
<feature type="transmembrane region" description="Helical" evidence="2">
    <location>
        <begin position="63"/>
        <end position="86"/>
    </location>
</feature>
<evidence type="ECO:0000313" key="4">
    <source>
        <dbReference type="Proteomes" id="UP000007875"/>
    </source>
</evidence>
<dbReference type="PANTHER" id="PTHR19444:SF13">
    <property type="entry name" value="PROTEIN UNC-93 HOMOLOG A"/>
    <property type="match status" value="1"/>
</dbReference>
<reference evidence="3" key="2">
    <citation type="submission" date="2025-08" db="UniProtKB">
        <authorList>
            <consortium name="Ensembl"/>
        </authorList>
    </citation>
    <scope>IDENTIFICATION</scope>
</reference>
<comment type="similarity">
    <text evidence="1">Belongs to the unc-93 family.</text>
</comment>
<dbReference type="Ensembl" id="ENSCSAVT00000018831.1">
    <property type="protein sequence ID" value="ENSCSAVP00000018629.1"/>
    <property type="gene ID" value="ENSCSAVG00000010947.1"/>
</dbReference>
<dbReference type="InterPro" id="IPR036259">
    <property type="entry name" value="MFS_trans_sf"/>
</dbReference>
<sequence>MLSYISYTLANFYPRDYTLIPAAALVGAGGAVMWPACLVYIVDLAKVQAKITRKDQNHLAANFFSIFYSIISCAYLAGMVLLSVLFSTHIEDTSSVKLNITSLNNYDIKVDTPLLPHASRDFQCGVSFHNSQTISSEAMLPDVLLYIMLALFLIFHISGFLMCLCVDQVFETSFDRGTYSCGQPRIMGGRK</sequence>
<reference evidence="3" key="3">
    <citation type="submission" date="2025-09" db="UniProtKB">
        <authorList>
            <consortium name="Ensembl"/>
        </authorList>
    </citation>
    <scope>IDENTIFICATION</scope>
</reference>
<keyword evidence="4" id="KW-1185">Reference proteome</keyword>
<evidence type="ECO:0000256" key="1">
    <source>
        <dbReference type="ARBA" id="ARBA00009172"/>
    </source>
</evidence>
<evidence type="ECO:0000313" key="3">
    <source>
        <dbReference type="Ensembl" id="ENSCSAVP00000018629.1"/>
    </source>
</evidence>
<dbReference type="HOGENOM" id="CLU_1420996_0_0_1"/>